<keyword evidence="2" id="KW-1185">Reference proteome</keyword>
<protein>
    <submittedName>
        <fullName evidence="1">Uncharacterized protein</fullName>
    </submittedName>
</protein>
<dbReference type="EMBL" id="BGZK01001251">
    <property type="protein sequence ID" value="GBP75515.1"/>
    <property type="molecule type" value="Genomic_DNA"/>
</dbReference>
<reference evidence="1 2" key="1">
    <citation type="journal article" date="2019" name="Commun. Biol.">
        <title>The bagworm genome reveals a unique fibroin gene that provides high tensile strength.</title>
        <authorList>
            <person name="Kono N."/>
            <person name="Nakamura H."/>
            <person name="Ohtoshi R."/>
            <person name="Tomita M."/>
            <person name="Numata K."/>
            <person name="Arakawa K."/>
        </authorList>
    </citation>
    <scope>NUCLEOTIDE SEQUENCE [LARGE SCALE GENOMIC DNA]</scope>
</reference>
<proteinExistence type="predicted"/>
<name>A0A4C1YMF6_EUMVA</name>
<comment type="caution">
    <text evidence="1">The sequence shown here is derived from an EMBL/GenBank/DDBJ whole genome shotgun (WGS) entry which is preliminary data.</text>
</comment>
<sequence>MAPCLCDFPVWFSEDHGPAPDVSPFSITLKAHSRHQERPVFSPRPGRIYNASALIIIQRVDYLIPVAMEAAKFVVPALSVVWRARPQSDGDLTSFAYDVADPAVAGGAGVRPVVPAAGRRRHQTARLQRRRLQRFNAVVRKDAAVVAAAPAVAVAPAVVAAPAVVDARLDSSAHDRLTRVVAYAASLFVCRPSCCTDRILVELGSQL</sequence>
<dbReference type="Proteomes" id="UP000299102">
    <property type="component" value="Unassembled WGS sequence"/>
</dbReference>
<evidence type="ECO:0000313" key="2">
    <source>
        <dbReference type="Proteomes" id="UP000299102"/>
    </source>
</evidence>
<evidence type="ECO:0000313" key="1">
    <source>
        <dbReference type="EMBL" id="GBP75515.1"/>
    </source>
</evidence>
<dbReference type="AlphaFoldDB" id="A0A4C1YMF6"/>
<organism evidence="1 2">
    <name type="scientific">Eumeta variegata</name>
    <name type="common">Bagworm moth</name>
    <name type="synonym">Eumeta japonica</name>
    <dbReference type="NCBI Taxonomy" id="151549"/>
    <lineage>
        <taxon>Eukaryota</taxon>
        <taxon>Metazoa</taxon>
        <taxon>Ecdysozoa</taxon>
        <taxon>Arthropoda</taxon>
        <taxon>Hexapoda</taxon>
        <taxon>Insecta</taxon>
        <taxon>Pterygota</taxon>
        <taxon>Neoptera</taxon>
        <taxon>Endopterygota</taxon>
        <taxon>Lepidoptera</taxon>
        <taxon>Glossata</taxon>
        <taxon>Ditrysia</taxon>
        <taxon>Tineoidea</taxon>
        <taxon>Psychidae</taxon>
        <taxon>Oiketicinae</taxon>
        <taxon>Eumeta</taxon>
    </lineage>
</organism>
<gene>
    <name evidence="1" type="ORF">EVAR_58796_1</name>
</gene>
<accession>A0A4C1YMF6</accession>